<evidence type="ECO:0000259" key="1">
    <source>
        <dbReference type="PROSITE" id="PS51186"/>
    </source>
</evidence>
<dbReference type="PROSITE" id="PS51186">
    <property type="entry name" value="GNAT"/>
    <property type="match status" value="1"/>
</dbReference>
<dbReference type="GO" id="GO:0016747">
    <property type="term" value="F:acyltransferase activity, transferring groups other than amino-acyl groups"/>
    <property type="evidence" value="ECO:0007669"/>
    <property type="project" value="InterPro"/>
</dbReference>
<dbReference type="CDD" id="cd04301">
    <property type="entry name" value="NAT_SF"/>
    <property type="match status" value="1"/>
</dbReference>
<keyword evidence="2" id="KW-0808">Transferase</keyword>
<name>A0A845F4I4_9BACL</name>
<dbReference type="Proteomes" id="UP000447833">
    <property type="component" value="Unassembled WGS sequence"/>
</dbReference>
<sequence>MSFSLKESELKAGVKLLDGRPFYLSLEGIEKLKDEEVIESLLDRLDIALKSNEVNQVSITLDRFFTKGSQLLEKKYYFLQSTTIEYYKKFQLEKMVAKYNCSITYEQVEESRIDAFLSMWELCSKGSLNSPSKNSIHVQYEAMKQEVGKQYKTSCFSVYWDDKPLGMVIPIIEPDTNEEGRLFYMGILPECRGKGLGTPLHQLGLALLREKGATYYIGSTGIENQPMQQIFRNNNCKPIFQAVTYVKERPKRETYHNMLKEVKYSY</sequence>
<reference evidence="2 3" key="1">
    <citation type="submission" date="2019-11" db="EMBL/GenBank/DDBJ databases">
        <title>Genome sequences of 17 halophilic strains isolated from different environments.</title>
        <authorList>
            <person name="Furrow R.E."/>
        </authorList>
    </citation>
    <scope>NUCLEOTIDE SEQUENCE [LARGE SCALE GENOMIC DNA]</scope>
    <source>
        <strain evidence="2 3">22506_14_FS</strain>
    </source>
</reference>
<protein>
    <submittedName>
        <fullName evidence="2">GNAT family N-acetyltransferase</fullName>
    </submittedName>
</protein>
<dbReference type="AlphaFoldDB" id="A0A845F4I4"/>
<evidence type="ECO:0000313" key="2">
    <source>
        <dbReference type="EMBL" id="MYL65555.1"/>
    </source>
</evidence>
<dbReference type="Gene3D" id="3.40.630.30">
    <property type="match status" value="1"/>
</dbReference>
<gene>
    <name evidence="2" type="ORF">GLW07_19535</name>
</gene>
<dbReference type="EMBL" id="WMEY01000008">
    <property type="protein sequence ID" value="MYL65555.1"/>
    <property type="molecule type" value="Genomic_DNA"/>
</dbReference>
<feature type="domain" description="N-acetyltransferase" evidence="1">
    <location>
        <begin position="103"/>
        <end position="261"/>
    </location>
</feature>
<dbReference type="RefSeq" id="WP_160921029.1">
    <property type="nucleotide sequence ID" value="NZ_WMEY01000008.1"/>
</dbReference>
<dbReference type="Pfam" id="PF00583">
    <property type="entry name" value="Acetyltransf_1"/>
    <property type="match status" value="1"/>
</dbReference>
<dbReference type="InterPro" id="IPR000182">
    <property type="entry name" value="GNAT_dom"/>
</dbReference>
<proteinExistence type="predicted"/>
<comment type="caution">
    <text evidence="2">The sequence shown here is derived from an EMBL/GenBank/DDBJ whole genome shotgun (WGS) entry which is preliminary data.</text>
</comment>
<evidence type="ECO:0000313" key="3">
    <source>
        <dbReference type="Proteomes" id="UP000447833"/>
    </source>
</evidence>
<organism evidence="2 3">
    <name type="scientific">Guptibacillus hwajinpoensis</name>
    <dbReference type="NCBI Taxonomy" id="208199"/>
    <lineage>
        <taxon>Bacteria</taxon>
        <taxon>Bacillati</taxon>
        <taxon>Bacillota</taxon>
        <taxon>Bacilli</taxon>
        <taxon>Bacillales</taxon>
        <taxon>Guptibacillaceae</taxon>
        <taxon>Guptibacillus</taxon>
    </lineage>
</organism>
<dbReference type="SUPFAM" id="SSF55729">
    <property type="entry name" value="Acyl-CoA N-acyltransferases (Nat)"/>
    <property type="match status" value="1"/>
</dbReference>
<dbReference type="InterPro" id="IPR016181">
    <property type="entry name" value="Acyl_CoA_acyltransferase"/>
</dbReference>
<accession>A0A845F4I4</accession>